<dbReference type="STRING" id="223184.AS25_06000"/>
<dbReference type="SUPFAM" id="SSF47413">
    <property type="entry name" value="lambda repressor-like DNA-binding domains"/>
    <property type="match status" value="1"/>
</dbReference>
<evidence type="ECO:0000313" key="2">
    <source>
        <dbReference type="EMBL" id="KHE74395.1"/>
    </source>
</evidence>
<accession>A0A0B0DCB4</accession>
<sequence length="141" mass="15566">MTKQPVSVNGVVRWKDVGMSDEAHAETNDVKVGVLRQEIGEVLRNVRQRQGRTLREVSHSARVSLGYLSEVERGQKEASSELLASICAALDIPMSQMLREVADRLAYAEGTFIPDTVPSELTEEFTREMRQLRGGTAAGAH</sequence>
<name>A0A0B0DCB4_9MICC</name>
<protein>
    <submittedName>
        <fullName evidence="2">XRE family transcriptional regulator</fullName>
    </submittedName>
</protein>
<dbReference type="InterPro" id="IPR001387">
    <property type="entry name" value="Cro/C1-type_HTH"/>
</dbReference>
<dbReference type="Pfam" id="PF01381">
    <property type="entry name" value="HTH_3"/>
    <property type="match status" value="1"/>
</dbReference>
<dbReference type="Gene3D" id="1.10.260.40">
    <property type="entry name" value="lambda repressor-like DNA-binding domains"/>
    <property type="match status" value="1"/>
</dbReference>
<proteinExistence type="predicted"/>
<dbReference type="Proteomes" id="UP000030664">
    <property type="component" value="Unassembled WGS sequence"/>
</dbReference>
<dbReference type="eggNOG" id="COG1426">
    <property type="taxonomic scope" value="Bacteria"/>
</dbReference>
<evidence type="ECO:0000313" key="3">
    <source>
        <dbReference type="Proteomes" id="UP000030664"/>
    </source>
</evidence>
<evidence type="ECO:0000259" key="1">
    <source>
        <dbReference type="PROSITE" id="PS50943"/>
    </source>
</evidence>
<dbReference type="AlphaFoldDB" id="A0A0B0DCB4"/>
<dbReference type="CDD" id="cd00093">
    <property type="entry name" value="HTH_XRE"/>
    <property type="match status" value="1"/>
</dbReference>
<dbReference type="SMART" id="SM00530">
    <property type="entry name" value="HTH_XRE"/>
    <property type="match status" value="1"/>
</dbReference>
<dbReference type="InterPro" id="IPR010982">
    <property type="entry name" value="Lambda_DNA-bd_dom_sf"/>
</dbReference>
<dbReference type="EMBL" id="JROM01000021">
    <property type="protein sequence ID" value="KHE74395.1"/>
    <property type="molecule type" value="Genomic_DNA"/>
</dbReference>
<dbReference type="RefSeq" id="WP_035963354.1">
    <property type="nucleotide sequence ID" value="NZ_JALXLL010000083.1"/>
</dbReference>
<feature type="domain" description="HTH cro/C1-type" evidence="1">
    <location>
        <begin position="43"/>
        <end position="97"/>
    </location>
</feature>
<organism evidence="2 3">
    <name type="scientific">Kocuria marina</name>
    <dbReference type="NCBI Taxonomy" id="223184"/>
    <lineage>
        <taxon>Bacteria</taxon>
        <taxon>Bacillati</taxon>
        <taxon>Actinomycetota</taxon>
        <taxon>Actinomycetes</taxon>
        <taxon>Micrococcales</taxon>
        <taxon>Micrococcaceae</taxon>
        <taxon>Kocuria</taxon>
    </lineage>
</organism>
<gene>
    <name evidence="2" type="ORF">AS25_06000</name>
</gene>
<dbReference type="PROSITE" id="PS50943">
    <property type="entry name" value="HTH_CROC1"/>
    <property type="match status" value="1"/>
</dbReference>
<reference evidence="2 3" key="1">
    <citation type="submission" date="2014-09" db="EMBL/GenBank/DDBJ databases">
        <title>High-quality draft genome sequence of Kocuria marina SO9-6, an actinobacterium isolated from a copper mine.</title>
        <authorList>
            <person name="Castro D.B."/>
            <person name="Pereira L.B."/>
            <person name="Silva M.V."/>
            <person name="Silva B.P."/>
            <person name="Zanardi B.R."/>
            <person name="Carlos C."/>
            <person name="Belgini D.R."/>
            <person name="Limache E.G."/>
            <person name="Lacerda G.V."/>
            <person name="Nery M.B."/>
            <person name="Gomes M.B."/>
            <person name="Souza S."/>
            <person name="Silva T.M."/>
            <person name="Rodrigues V.D."/>
            <person name="Paulino L.C."/>
            <person name="Vicentini R."/>
            <person name="Ferraz L.F."/>
            <person name="Ottoboni L.M."/>
        </authorList>
    </citation>
    <scope>NUCLEOTIDE SEQUENCE [LARGE SCALE GENOMIC DNA]</scope>
    <source>
        <strain evidence="2 3">SO9-6</strain>
    </source>
</reference>
<comment type="caution">
    <text evidence="2">The sequence shown here is derived from an EMBL/GenBank/DDBJ whole genome shotgun (WGS) entry which is preliminary data.</text>
</comment>
<dbReference type="GO" id="GO:0003677">
    <property type="term" value="F:DNA binding"/>
    <property type="evidence" value="ECO:0007669"/>
    <property type="project" value="InterPro"/>
</dbReference>